<dbReference type="PANTHER" id="PTHR47156:SF10">
    <property type="entry name" value="E3 UBIQUITIN-PROTEIN LIGASE TRIM-21-RELATED"/>
    <property type="match status" value="1"/>
</dbReference>
<evidence type="ECO:0000256" key="3">
    <source>
        <dbReference type="ARBA" id="ARBA00022833"/>
    </source>
</evidence>
<reference evidence="7" key="1">
    <citation type="submission" date="2023-10" db="EMBL/GenBank/DDBJ databases">
        <title>Genome assembly of Pristionchus species.</title>
        <authorList>
            <person name="Yoshida K."/>
            <person name="Sommer R.J."/>
        </authorList>
    </citation>
    <scope>NUCLEOTIDE SEQUENCE</scope>
    <source>
        <strain evidence="7">RS5133</strain>
    </source>
</reference>
<keyword evidence="2 4" id="KW-0863">Zinc-finger</keyword>
<evidence type="ECO:0008006" key="9">
    <source>
        <dbReference type="Google" id="ProtNLM"/>
    </source>
</evidence>
<dbReference type="SUPFAM" id="SSF57850">
    <property type="entry name" value="RING/U-box"/>
    <property type="match status" value="1"/>
</dbReference>
<dbReference type="InterPro" id="IPR013083">
    <property type="entry name" value="Znf_RING/FYVE/PHD"/>
</dbReference>
<protein>
    <recommendedName>
        <fullName evidence="9">BTB domain-containing protein</fullName>
    </recommendedName>
</protein>
<dbReference type="GO" id="GO:0008270">
    <property type="term" value="F:zinc ion binding"/>
    <property type="evidence" value="ECO:0007669"/>
    <property type="project" value="UniProtKB-KW"/>
</dbReference>
<evidence type="ECO:0000256" key="2">
    <source>
        <dbReference type="ARBA" id="ARBA00022771"/>
    </source>
</evidence>
<proteinExistence type="predicted"/>
<feature type="domain" description="BTB" evidence="6">
    <location>
        <begin position="174"/>
        <end position="233"/>
    </location>
</feature>
<dbReference type="PROSITE" id="PS50097">
    <property type="entry name" value="BTB"/>
    <property type="match status" value="1"/>
</dbReference>
<evidence type="ECO:0000256" key="1">
    <source>
        <dbReference type="ARBA" id="ARBA00022723"/>
    </source>
</evidence>
<sequence>LFNRFFWMNNARKACYMNSNDSSFYIICPKCRNKFSDDRVPRSLDCGHSACTECARVYKQSHRGQPFAECSVCNNQTKRKDEMDLPVNSLLLNIARQLIAYATQGKIRCETCDGHFEEKDLRLCLDTQCAKFRRPACIRCFFEKHDGHRVAKYTPEVHSTFHGVYKKVDHSNFADRRIIDAQGTEFIVSASYLSSHSPYFLNLFYGSPEAKSELRLVIDVSPETLSDLLNLVYPSPSHERPYNISGSTVRNCCDTCQNSASSRLKLAIQLELNTVIDRITLSMDTAKKIQFYDSFNDNWESFKKYALPCYSTFGELKKGLNYEDEVKIMRFQQYFNDLAKDKTKKRPNVLYCYRNSPDWPDSRIVHVGETSFLVSASVLSLFSPLFVDFFYGNENRDKTELNLTLCDMATFAEFLKLLNGNRPKKFSRPLIRFMKEIKAEIPMAGFNIV</sequence>
<gene>
    <name evidence="7" type="ORF">PFISCL1PPCAC_5981</name>
</gene>
<evidence type="ECO:0000256" key="4">
    <source>
        <dbReference type="PROSITE-ProRule" id="PRU00175"/>
    </source>
</evidence>
<evidence type="ECO:0000313" key="8">
    <source>
        <dbReference type="Proteomes" id="UP001432322"/>
    </source>
</evidence>
<dbReference type="SMART" id="SM00184">
    <property type="entry name" value="RING"/>
    <property type="match status" value="1"/>
</dbReference>
<dbReference type="EMBL" id="BTSY01000002">
    <property type="protein sequence ID" value="GMT14684.1"/>
    <property type="molecule type" value="Genomic_DNA"/>
</dbReference>
<dbReference type="CDD" id="cd18186">
    <property type="entry name" value="BTB_POZ_ZBTB_KLHL-like"/>
    <property type="match status" value="1"/>
</dbReference>
<evidence type="ECO:0000259" key="6">
    <source>
        <dbReference type="PROSITE" id="PS50097"/>
    </source>
</evidence>
<dbReference type="InterPro" id="IPR001841">
    <property type="entry name" value="Znf_RING"/>
</dbReference>
<name>A0AAV5V880_9BILA</name>
<keyword evidence="1" id="KW-0479">Metal-binding</keyword>
<dbReference type="Gene3D" id="3.30.710.10">
    <property type="entry name" value="Potassium Channel Kv1.1, Chain A"/>
    <property type="match status" value="1"/>
</dbReference>
<dbReference type="AlphaFoldDB" id="A0AAV5V880"/>
<dbReference type="SMART" id="SM00225">
    <property type="entry name" value="BTB"/>
    <property type="match status" value="1"/>
</dbReference>
<feature type="non-terminal residue" evidence="7">
    <location>
        <position position="1"/>
    </location>
</feature>
<dbReference type="Proteomes" id="UP001432322">
    <property type="component" value="Unassembled WGS sequence"/>
</dbReference>
<evidence type="ECO:0000259" key="5">
    <source>
        <dbReference type="PROSITE" id="PS50089"/>
    </source>
</evidence>
<dbReference type="SUPFAM" id="SSF54695">
    <property type="entry name" value="POZ domain"/>
    <property type="match status" value="1"/>
</dbReference>
<dbReference type="Gene3D" id="3.30.40.10">
    <property type="entry name" value="Zinc/RING finger domain, C3HC4 (zinc finger)"/>
    <property type="match status" value="1"/>
</dbReference>
<dbReference type="InterPro" id="IPR000210">
    <property type="entry name" value="BTB/POZ_dom"/>
</dbReference>
<dbReference type="InterPro" id="IPR027370">
    <property type="entry name" value="Znf-RING_euk"/>
</dbReference>
<keyword evidence="3" id="KW-0862">Zinc</keyword>
<dbReference type="Pfam" id="PF00651">
    <property type="entry name" value="BTB"/>
    <property type="match status" value="1"/>
</dbReference>
<feature type="domain" description="RING-type" evidence="5">
    <location>
        <begin position="28"/>
        <end position="74"/>
    </location>
</feature>
<evidence type="ECO:0000313" key="7">
    <source>
        <dbReference type="EMBL" id="GMT14684.1"/>
    </source>
</evidence>
<accession>A0AAV5V880</accession>
<dbReference type="Pfam" id="PF13445">
    <property type="entry name" value="zf-RING_UBOX"/>
    <property type="match status" value="1"/>
</dbReference>
<keyword evidence="8" id="KW-1185">Reference proteome</keyword>
<dbReference type="PANTHER" id="PTHR47156">
    <property type="entry name" value="PROTEIN CBG20824"/>
    <property type="match status" value="1"/>
</dbReference>
<dbReference type="InterPro" id="IPR011333">
    <property type="entry name" value="SKP1/BTB/POZ_sf"/>
</dbReference>
<organism evidence="7 8">
    <name type="scientific">Pristionchus fissidentatus</name>
    <dbReference type="NCBI Taxonomy" id="1538716"/>
    <lineage>
        <taxon>Eukaryota</taxon>
        <taxon>Metazoa</taxon>
        <taxon>Ecdysozoa</taxon>
        <taxon>Nematoda</taxon>
        <taxon>Chromadorea</taxon>
        <taxon>Rhabditida</taxon>
        <taxon>Rhabditina</taxon>
        <taxon>Diplogasteromorpha</taxon>
        <taxon>Diplogasteroidea</taxon>
        <taxon>Neodiplogasteridae</taxon>
        <taxon>Pristionchus</taxon>
    </lineage>
</organism>
<dbReference type="PROSITE" id="PS50089">
    <property type="entry name" value="ZF_RING_2"/>
    <property type="match status" value="1"/>
</dbReference>
<comment type="caution">
    <text evidence="7">The sequence shown here is derived from an EMBL/GenBank/DDBJ whole genome shotgun (WGS) entry which is preliminary data.</text>
</comment>
<dbReference type="InterPro" id="IPR052667">
    <property type="entry name" value="E3_ubiquitin-ligase_RING"/>
</dbReference>